<dbReference type="InterPro" id="IPR021720">
    <property type="entry name" value="Malectin_dom"/>
</dbReference>
<feature type="domain" description="Malectin" evidence="1">
    <location>
        <begin position="50"/>
        <end position="169"/>
    </location>
</feature>
<dbReference type="KEGG" id="qsa:O6P43_032041"/>
<keyword evidence="2" id="KW-0812">Transmembrane</keyword>
<dbReference type="PANTHER" id="PTHR34081:SF1">
    <property type="entry name" value="MALECTIN, LEUCINE-RICH REPEAT DOMAIN, L DOMAIN-LIKE PROTEIN-RELATED"/>
    <property type="match status" value="1"/>
</dbReference>
<dbReference type="EMBL" id="JARAOO010000013">
    <property type="protein sequence ID" value="KAJ7947204.1"/>
    <property type="molecule type" value="Genomic_DNA"/>
</dbReference>
<organism evidence="2 3">
    <name type="scientific">Quillaja saponaria</name>
    <name type="common">Soap bark tree</name>
    <dbReference type="NCBI Taxonomy" id="32244"/>
    <lineage>
        <taxon>Eukaryota</taxon>
        <taxon>Viridiplantae</taxon>
        <taxon>Streptophyta</taxon>
        <taxon>Embryophyta</taxon>
        <taxon>Tracheophyta</taxon>
        <taxon>Spermatophyta</taxon>
        <taxon>Magnoliopsida</taxon>
        <taxon>eudicotyledons</taxon>
        <taxon>Gunneridae</taxon>
        <taxon>Pentapetalae</taxon>
        <taxon>rosids</taxon>
        <taxon>fabids</taxon>
        <taxon>Fabales</taxon>
        <taxon>Quillajaceae</taxon>
        <taxon>Quillaja</taxon>
    </lineage>
</organism>
<comment type="caution">
    <text evidence="2">The sequence shown here is derived from an EMBL/GenBank/DDBJ whole genome shotgun (WGS) entry which is preliminary data.</text>
</comment>
<keyword evidence="2" id="KW-0472">Membrane</keyword>
<dbReference type="PANTHER" id="PTHR34081">
    <property type="entry name" value="MALECTIN DOMAIN-CONTAINING PROTEIN"/>
    <property type="match status" value="1"/>
</dbReference>
<dbReference type="Proteomes" id="UP001163823">
    <property type="component" value="Chromosome 13"/>
</dbReference>
<dbReference type="GO" id="GO:0016301">
    <property type="term" value="F:kinase activity"/>
    <property type="evidence" value="ECO:0007669"/>
    <property type="project" value="UniProtKB-KW"/>
</dbReference>
<keyword evidence="2" id="KW-0808">Transferase</keyword>
<proteinExistence type="predicted"/>
<evidence type="ECO:0000313" key="2">
    <source>
        <dbReference type="EMBL" id="KAJ7947204.1"/>
    </source>
</evidence>
<evidence type="ECO:0000313" key="3">
    <source>
        <dbReference type="Proteomes" id="UP001163823"/>
    </source>
</evidence>
<reference evidence="2" key="1">
    <citation type="journal article" date="2023" name="Science">
        <title>Elucidation of the pathway for biosynthesis of saponin adjuvants from the soapbark tree.</title>
        <authorList>
            <person name="Reed J."/>
            <person name="Orme A."/>
            <person name="El-Demerdash A."/>
            <person name="Owen C."/>
            <person name="Martin L.B.B."/>
            <person name="Misra R.C."/>
            <person name="Kikuchi S."/>
            <person name="Rejzek M."/>
            <person name="Martin A.C."/>
            <person name="Harkess A."/>
            <person name="Leebens-Mack J."/>
            <person name="Louveau T."/>
            <person name="Stephenson M.J."/>
            <person name="Osbourn A."/>
        </authorList>
    </citation>
    <scope>NUCLEOTIDE SEQUENCE</scope>
    <source>
        <strain evidence="2">S10</strain>
    </source>
</reference>
<accession>A0AAD7PA19</accession>
<sequence length="176" mass="19768">MDVSYNNFLESSVPPTCRETLNLFKTFSGQGNTILGECLKRFPCSEVKYSLHINCGGKSATFGDIQYEADEDPGGAAKFVPVRNRWGFSGTSSDHIATNVLVLKMNNSELYTSARLSPLSLTYYARCLENGNYTVRLHFAEIQIRGNKSYQSLGTRIFDVCIQENLELKFFGHYGF</sequence>
<evidence type="ECO:0000259" key="1">
    <source>
        <dbReference type="Pfam" id="PF11721"/>
    </source>
</evidence>
<dbReference type="Gene3D" id="2.60.120.430">
    <property type="entry name" value="Galactose-binding lectin"/>
    <property type="match status" value="1"/>
</dbReference>
<dbReference type="AlphaFoldDB" id="A0AAD7PA19"/>
<name>A0AAD7PA19_QUISA</name>
<keyword evidence="3" id="KW-1185">Reference proteome</keyword>
<protein>
    <submittedName>
        <fullName evidence="2">Leucine-rich repeat transmembrane protein kinase</fullName>
    </submittedName>
</protein>
<gene>
    <name evidence="2" type="ORF">O6P43_032041</name>
</gene>
<dbReference type="Pfam" id="PF11721">
    <property type="entry name" value="Malectin"/>
    <property type="match status" value="1"/>
</dbReference>
<keyword evidence="2" id="KW-0418">Kinase</keyword>